<proteinExistence type="inferred from homology"/>
<evidence type="ECO:0000256" key="2">
    <source>
        <dbReference type="ARBA" id="ARBA00004524"/>
    </source>
</evidence>
<dbReference type="GO" id="GO:0008395">
    <property type="term" value="F:steroid hydroxylase activity"/>
    <property type="evidence" value="ECO:0007669"/>
    <property type="project" value="TreeGrafter"/>
</dbReference>
<evidence type="ECO:0000313" key="14">
    <source>
        <dbReference type="Proteomes" id="UP000288716"/>
    </source>
</evidence>
<keyword evidence="5" id="KW-0349">Heme</keyword>
<dbReference type="PRINTS" id="PR00464">
    <property type="entry name" value="EP450II"/>
</dbReference>
<keyword evidence="6" id="KW-0479">Metal-binding</keyword>
<comment type="subcellular location">
    <subcellularLocation>
        <location evidence="3">Endoplasmic reticulum membrane</location>
    </subcellularLocation>
    <subcellularLocation>
        <location evidence="2">Microsome membrane</location>
    </subcellularLocation>
</comment>
<evidence type="ECO:0000256" key="6">
    <source>
        <dbReference type="ARBA" id="ARBA00022723"/>
    </source>
</evidence>
<dbReference type="Gene3D" id="1.10.630.10">
    <property type="entry name" value="Cytochrome P450"/>
    <property type="match status" value="1"/>
</dbReference>
<dbReference type="InterPro" id="IPR008072">
    <property type="entry name" value="Cyt_P450_E_CYP3A"/>
</dbReference>
<dbReference type="GO" id="GO:0005789">
    <property type="term" value="C:endoplasmic reticulum membrane"/>
    <property type="evidence" value="ECO:0007669"/>
    <property type="project" value="UniProtKB-SubCell"/>
</dbReference>
<comment type="cofactor">
    <cofactor evidence="1">
        <name>heme</name>
        <dbReference type="ChEBI" id="CHEBI:30413"/>
    </cofactor>
</comment>
<keyword evidence="8" id="KW-0492">Microsome</keyword>
<protein>
    <submittedName>
        <fullName evidence="13">Cytochrome P450 monooxygenase-like protein</fullName>
    </submittedName>
</protein>
<comment type="similarity">
    <text evidence="4">Belongs to the cytochrome P450 family.</text>
</comment>
<evidence type="ECO:0000313" key="13">
    <source>
        <dbReference type="EMBL" id="RWS28558.1"/>
    </source>
</evidence>
<dbReference type="InterPro" id="IPR002402">
    <property type="entry name" value="Cyt_P450_E_grp-II"/>
</dbReference>
<gene>
    <name evidence="13" type="ORF">B4U80_08192</name>
</gene>
<dbReference type="GO" id="GO:0016712">
    <property type="term" value="F:oxidoreductase activity, acting on paired donors, with incorporation or reduction of molecular oxygen, reduced flavin or flavoprotein as one donor, and incorporation of one atom of oxygen"/>
    <property type="evidence" value="ECO:0007669"/>
    <property type="project" value="InterPro"/>
</dbReference>
<dbReference type="InterPro" id="IPR050705">
    <property type="entry name" value="Cytochrome_P450_3A"/>
</dbReference>
<dbReference type="VEuPathDB" id="VectorBase:LDEU003482"/>
<evidence type="ECO:0000256" key="5">
    <source>
        <dbReference type="ARBA" id="ARBA00022617"/>
    </source>
</evidence>
<organism evidence="13 14">
    <name type="scientific">Leptotrombidium deliense</name>
    <dbReference type="NCBI Taxonomy" id="299467"/>
    <lineage>
        <taxon>Eukaryota</taxon>
        <taxon>Metazoa</taxon>
        <taxon>Ecdysozoa</taxon>
        <taxon>Arthropoda</taxon>
        <taxon>Chelicerata</taxon>
        <taxon>Arachnida</taxon>
        <taxon>Acari</taxon>
        <taxon>Acariformes</taxon>
        <taxon>Trombidiformes</taxon>
        <taxon>Prostigmata</taxon>
        <taxon>Anystina</taxon>
        <taxon>Parasitengona</taxon>
        <taxon>Trombiculoidea</taxon>
        <taxon>Trombiculidae</taxon>
        <taxon>Leptotrombidium</taxon>
    </lineage>
</organism>
<dbReference type="InterPro" id="IPR001128">
    <property type="entry name" value="Cyt_P450"/>
</dbReference>
<keyword evidence="7" id="KW-0256">Endoplasmic reticulum</keyword>
<keyword evidence="9" id="KW-0560">Oxidoreductase</keyword>
<comment type="caution">
    <text evidence="13">The sequence shown here is derived from an EMBL/GenBank/DDBJ whole genome shotgun (WGS) entry which is preliminary data.</text>
</comment>
<evidence type="ECO:0000256" key="10">
    <source>
        <dbReference type="ARBA" id="ARBA00023004"/>
    </source>
</evidence>
<evidence type="ECO:0000256" key="12">
    <source>
        <dbReference type="ARBA" id="ARBA00023136"/>
    </source>
</evidence>
<evidence type="ECO:0000256" key="7">
    <source>
        <dbReference type="ARBA" id="ARBA00022824"/>
    </source>
</evidence>
<dbReference type="PRINTS" id="PR01689">
    <property type="entry name" value="EP450IICYP3A"/>
</dbReference>
<dbReference type="PANTHER" id="PTHR24302">
    <property type="entry name" value="CYTOCHROME P450 FAMILY 3"/>
    <property type="match status" value="1"/>
</dbReference>
<evidence type="ECO:0000256" key="1">
    <source>
        <dbReference type="ARBA" id="ARBA00001971"/>
    </source>
</evidence>
<reference evidence="13 14" key="1">
    <citation type="journal article" date="2018" name="Gigascience">
        <title>Genomes of trombidid mites reveal novel predicted allergens and laterally-transferred genes associated with secondary metabolism.</title>
        <authorList>
            <person name="Dong X."/>
            <person name="Chaisiri K."/>
            <person name="Xia D."/>
            <person name="Armstrong S.D."/>
            <person name="Fang Y."/>
            <person name="Donnelly M.J."/>
            <person name="Kadowaki T."/>
            <person name="McGarry J.W."/>
            <person name="Darby A.C."/>
            <person name="Makepeace B.L."/>
        </authorList>
    </citation>
    <scope>NUCLEOTIDE SEQUENCE [LARGE SCALE GENOMIC DNA]</scope>
    <source>
        <strain evidence="13">UoL-UT</strain>
    </source>
</reference>
<dbReference type="OrthoDB" id="6502243at2759"/>
<sequence>MQTIITIIICVILLFLTYSVYAFTYWKRRGVPNDVTSFYKRFARPFHIADYEGFLKYGKIVGIYEVMKPVLVVGDPILARNVMVNQFFCFPNHRFNGDIINSIGGKMLFTLPYESWKRVRAIVSPSFSTIKMKSLIPTIHSAITTFIENVTKKAANNEIIDMKTYLCSLTLDVIGSCSFGVKVQSLSDPNNNVVYNSNRLFGTNISWFSLLAFNCPSLAPIGTRLGISILDFSALKFFQRLILEMIQKRLETNSTRKDFIQLLMDAEIKDDELNGNECKRSELLKNKY</sequence>
<dbReference type="SUPFAM" id="SSF48264">
    <property type="entry name" value="Cytochrome P450"/>
    <property type="match status" value="1"/>
</dbReference>
<evidence type="ECO:0000256" key="11">
    <source>
        <dbReference type="ARBA" id="ARBA00023033"/>
    </source>
</evidence>
<keyword evidence="10" id="KW-0408">Iron</keyword>
<dbReference type="Pfam" id="PF00067">
    <property type="entry name" value="p450"/>
    <property type="match status" value="1"/>
</dbReference>
<evidence type="ECO:0000256" key="4">
    <source>
        <dbReference type="ARBA" id="ARBA00010617"/>
    </source>
</evidence>
<evidence type="ECO:0000256" key="8">
    <source>
        <dbReference type="ARBA" id="ARBA00022848"/>
    </source>
</evidence>
<dbReference type="AlphaFoldDB" id="A0A443SLY9"/>
<dbReference type="EMBL" id="NCKV01001315">
    <property type="protein sequence ID" value="RWS28558.1"/>
    <property type="molecule type" value="Genomic_DNA"/>
</dbReference>
<dbReference type="InterPro" id="IPR036396">
    <property type="entry name" value="Cyt_P450_sf"/>
</dbReference>
<dbReference type="GO" id="GO:0020037">
    <property type="term" value="F:heme binding"/>
    <property type="evidence" value="ECO:0007669"/>
    <property type="project" value="InterPro"/>
</dbReference>
<evidence type="ECO:0000256" key="9">
    <source>
        <dbReference type="ARBA" id="ARBA00023002"/>
    </source>
</evidence>
<accession>A0A443SLY9</accession>
<dbReference type="STRING" id="299467.A0A443SLY9"/>
<dbReference type="PANTHER" id="PTHR24302:SF15">
    <property type="entry name" value="FATTY-ACID PEROXYGENASE"/>
    <property type="match status" value="1"/>
</dbReference>
<keyword evidence="11 13" id="KW-0503">Monooxygenase</keyword>
<dbReference type="Proteomes" id="UP000288716">
    <property type="component" value="Unassembled WGS sequence"/>
</dbReference>
<evidence type="ECO:0000256" key="3">
    <source>
        <dbReference type="ARBA" id="ARBA00004586"/>
    </source>
</evidence>
<name>A0A443SLY9_9ACAR</name>
<keyword evidence="12" id="KW-0472">Membrane</keyword>
<dbReference type="GO" id="GO:0005506">
    <property type="term" value="F:iron ion binding"/>
    <property type="evidence" value="ECO:0007669"/>
    <property type="project" value="InterPro"/>
</dbReference>
<keyword evidence="14" id="KW-1185">Reference proteome</keyword>